<reference evidence="3 4" key="1">
    <citation type="journal article" date="2016" name="Mol. Biol. Evol.">
        <title>Comparative Genomics of Early-Diverging Mushroom-Forming Fungi Provides Insights into the Origins of Lignocellulose Decay Capabilities.</title>
        <authorList>
            <person name="Nagy L.G."/>
            <person name="Riley R."/>
            <person name="Tritt A."/>
            <person name="Adam C."/>
            <person name="Daum C."/>
            <person name="Floudas D."/>
            <person name="Sun H."/>
            <person name="Yadav J.S."/>
            <person name="Pangilinan J."/>
            <person name="Larsson K.H."/>
            <person name="Matsuura K."/>
            <person name="Barry K."/>
            <person name="Labutti K."/>
            <person name="Kuo R."/>
            <person name="Ohm R.A."/>
            <person name="Bhattacharya S.S."/>
            <person name="Shirouzu T."/>
            <person name="Yoshinaga Y."/>
            <person name="Martin F.M."/>
            <person name="Grigoriev I.V."/>
            <person name="Hibbett D.S."/>
        </authorList>
    </citation>
    <scope>NUCLEOTIDE SEQUENCE [LARGE SCALE GENOMIC DNA]</scope>
    <source>
        <strain evidence="3 4">HHB12029</strain>
    </source>
</reference>
<feature type="region of interest" description="Disordered" evidence="1">
    <location>
        <begin position="1"/>
        <end position="23"/>
    </location>
</feature>
<feature type="compositionally biased region" description="Polar residues" evidence="1">
    <location>
        <begin position="10"/>
        <end position="22"/>
    </location>
</feature>
<dbReference type="InParanoid" id="A0A165GJD4"/>
<sequence length="502" mass="54145">MSRRTDNRPAHNSASVYSQSGQPDIHVATSPYLEYEPKGVFHRQGTFISPVLARERGKLGYSPLSLVLIILWVVYICCMLYILEAAVEKGKTDPSLPWVYSDAPRVLLTVFAQVHASITGMHLARIALSSLGFARTSPNRWLDFFWTADGAWQSPVGILTSFYSSVHRKIRPSVMFCMFALTCIVAMATPTLLNNAFPIINVALPVSATIRPTTFDSTAMTFFDAYLQQSVGMGSWGTGLPMSQLFSTSVFLPPGNASQSNTTQEGDPADFFFAGSVGGVTVELPGIRLEGGCAAVDGSNDLGLLDAGLGLADLLRDSCTGIGADFVASGAVVGILDLVVEYALCSALGFSGLREDPTGNEGYFMYTYNTTSGTSPPGRGIVHCTSLFTTGNAHLDGGNRSVTQFAYQKLFDAGQSSHGGEPLSDPMGAAWNYLGTSESWTTAEKESVIRGFGWRKTFASSLDTYVAAEFVAKYKPELFEHMSLGKLDDNPNVDDRFSILRN</sequence>
<keyword evidence="2" id="KW-1133">Transmembrane helix</keyword>
<keyword evidence="2" id="KW-0812">Transmembrane</keyword>
<evidence type="ECO:0000313" key="4">
    <source>
        <dbReference type="Proteomes" id="UP000077266"/>
    </source>
</evidence>
<evidence type="ECO:0000313" key="3">
    <source>
        <dbReference type="EMBL" id="KZV90611.1"/>
    </source>
</evidence>
<dbReference type="Proteomes" id="UP000077266">
    <property type="component" value="Unassembled WGS sequence"/>
</dbReference>
<dbReference type="EMBL" id="KV426045">
    <property type="protein sequence ID" value="KZV90611.1"/>
    <property type="molecule type" value="Genomic_DNA"/>
</dbReference>
<organism evidence="3 4">
    <name type="scientific">Exidia glandulosa HHB12029</name>
    <dbReference type="NCBI Taxonomy" id="1314781"/>
    <lineage>
        <taxon>Eukaryota</taxon>
        <taxon>Fungi</taxon>
        <taxon>Dikarya</taxon>
        <taxon>Basidiomycota</taxon>
        <taxon>Agaricomycotina</taxon>
        <taxon>Agaricomycetes</taxon>
        <taxon>Auriculariales</taxon>
        <taxon>Exidiaceae</taxon>
        <taxon>Exidia</taxon>
    </lineage>
</organism>
<feature type="transmembrane region" description="Helical" evidence="2">
    <location>
        <begin position="174"/>
        <end position="193"/>
    </location>
</feature>
<name>A0A165GJD4_EXIGL</name>
<dbReference type="AlphaFoldDB" id="A0A165GJD4"/>
<keyword evidence="2" id="KW-0472">Membrane</keyword>
<accession>A0A165GJD4</accession>
<feature type="transmembrane region" description="Helical" evidence="2">
    <location>
        <begin position="64"/>
        <end position="83"/>
    </location>
</feature>
<evidence type="ECO:0000256" key="1">
    <source>
        <dbReference type="SAM" id="MobiDB-lite"/>
    </source>
</evidence>
<protein>
    <submittedName>
        <fullName evidence="3">Uncharacterized protein</fullName>
    </submittedName>
</protein>
<keyword evidence="4" id="KW-1185">Reference proteome</keyword>
<proteinExistence type="predicted"/>
<dbReference type="OrthoDB" id="3043899at2759"/>
<evidence type="ECO:0000256" key="2">
    <source>
        <dbReference type="SAM" id="Phobius"/>
    </source>
</evidence>
<feature type="transmembrane region" description="Helical" evidence="2">
    <location>
        <begin position="103"/>
        <end position="128"/>
    </location>
</feature>
<gene>
    <name evidence="3" type="ORF">EXIGLDRAFT_694540</name>
</gene>